<dbReference type="AlphaFoldDB" id="A0A164X745"/>
<organism evidence="2 3">
    <name type="scientific">Sistotremastrum niveocremeum HHB9708</name>
    <dbReference type="NCBI Taxonomy" id="1314777"/>
    <lineage>
        <taxon>Eukaryota</taxon>
        <taxon>Fungi</taxon>
        <taxon>Dikarya</taxon>
        <taxon>Basidiomycota</taxon>
        <taxon>Agaricomycotina</taxon>
        <taxon>Agaricomycetes</taxon>
        <taxon>Sistotremastrales</taxon>
        <taxon>Sistotremastraceae</taxon>
        <taxon>Sertulicium</taxon>
        <taxon>Sertulicium niveocremeum</taxon>
    </lineage>
</organism>
<evidence type="ECO:0000313" key="3">
    <source>
        <dbReference type="Proteomes" id="UP000076722"/>
    </source>
</evidence>
<dbReference type="EMBL" id="KV419401">
    <property type="protein sequence ID" value="KZS95698.1"/>
    <property type="molecule type" value="Genomic_DNA"/>
</dbReference>
<dbReference type="Proteomes" id="UP000076722">
    <property type="component" value="Unassembled WGS sequence"/>
</dbReference>
<evidence type="ECO:0000313" key="2">
    <source>
        <dbReference type="EMBL" id="KZS95698.1"/>
    </source>
</evidence>
<evidence type="ECO:0000259" key="1">
    <source>
        <dbReference type="PROSITE" id="PS50181"/>
    </source>
</evidence>
<dbReference type="SUPFAM" id="SSF81383">
    <property type="entry name" value="F-box domain"/>
    <property type="match status" value="1"/>
</dbReference>
<protein>
    <recommendedName>
        <fullName evidence="1">F-box domain-containing protein</fullName>
    </recommendedName>
</protein>
<accession>A0A164X745</accession>
<proteinExistence type="predicted"/>
<sequence length="502" mass="56764">MNGDTIPHSTQHPNMEPKATLLTLPPEITSIILQDATLSDLVNVAQTCYRFYHEGKTSREFWMQATDIDAMALPTGHTLKTVPVDLLYSLAARSVSVSIALNVEGAKPKSALYYTHGVGITNARNVDIHTLPSDSWYIEHEMDRPSIRRAWPGWTHISCDLGPGIISHTIHAEVSGGGDLMLHMASTSRNYKDPLHWNWMLRALTIGFPDERKVAAAPVIKREQRVVLSDPFDGVSFQNPLLLVYALGAFGNRKASLRFLNVNTKCGVILRTPKPDFGLPPRSILKASLSERGRKIIILTRDIDFEVYPMNQIIYIAEFPLELSESDMVKSQDFDIQPSDVEWTERDLKITHSYIIPAWSPDTIPMLPAVLPKGAMKLYSLDHEFPQELSRDPEHFGSLYLCDDELLAFETHEALRETHILDVSKSQVSRCQHIRLRKAGDVEALAVLDTQTKKLANYRLEVPTNIPDLDEYEVFGLDSSRGRLWIRSKWDGSEAKYYTLQY</sequence>
<keyword evidence="3" id="KW-1185">Reference proteome</keyword>
<reference evidence="2 3" key="1">
    <citation type="journal article" date="2016" name="Mol. Biol. Evol.">
        <title>Comparative Genomics of Early-Diverging Mushroom-Forming Fungi Provides Insights into the Origins of Lignocellulose Decay Capabilities.</title>
        <authorList>
            <person name="Nagy L.G."/>
            <person name="Riley R."/>
            <person name="Tritt A."/>
            <person name="Adam C."/>
            <person name="Daum C."/>
            <person name="Floudas D."/>
            <person name="Sun H."/>
            <person name="Yadav J.S."/>
            <person name="Pangilinan J."/>
            <person name="Larsson K.H."/>
            <person name="Matsuura K."/>
            <person name="Barry K."/>
            <person name="Labutti K."/>
            <person name="Kuo R."/>
            <person name="Ohm R.A."/>
            <person name="Bhattacharya S.S."/>
            <person name="Shirouzu T."/>
            <person name="Yoshinaga Y."/>
            <person name="Martin F.M."/>
            <person name="Grigoriev I.V."/>
            <person name="Hibbett D.S."/>
        </authorList>
    </citation>
    <scope>NUCLEOTIDE SEQUENCE [LARGE SCALE GENOMIC DNA]</scope>
    <source>
        <strain evidence="2 3">HHB9708</strain>
    </source>
</reference>
<gene>
    <name evidence="2" type="ORF">SISNIDRAFT_542715</name>
</gene>
<feature type="domain" description="F-box" evidence="1">
    <location>
        <begin position="18"/>
        <end position="65"/>
    </location>
</feature>
<dbReference type="InterPro" id="IPR001810">
    <property type="entry name" value="F-box_dom"/>
</dbReference>
<dbReference type="PROSITE" id="PS50181">
    <property type="entry name" value="FBOX"/>
    <property type="match status" value="1"/>
</dbReference>
<name>A0A164X745_9AGAM</name>
<dbReference type="InterPro" id="IPR036047">
    <property type="entry name" value="F-box-like_dom_sf"/>
</dbReference>